<reference evidence="1 2" key="1">
    <citation type="submission" date="2017-08" db="EMBL/GenBank/DDBJ databases">
        <title>Draft genome sequence of pheromone producing symbiont Morganella morganii, of the female New Zealand grass grub Costelytra giveni.</title>
        <authorList>
            <person name="Laugraud A."/>
            <person name="Young S.D."/>
            <person name="Hurst M.H."/>
        </authorList>
    </citation>
    <scope>NUCLEOTIDE SEQUENCE [LARGE SCALE GENOMIC DNA]</scope>
    <source>
        <strain evidence="1 2">MMsCG</strain>
    </source>
</reference>
<dbReference type="Pfam" id="PF02566">
    <property type="entry name" value="OsmC"/>
    <property type="match status" value="1"/>
</dbReference>
<protein>
    <submittedName>
        <fullName evidence="1">Peroxiredoxin</fullName>
    </submittedName>
</protein>
<dbReference type="OrthoDB" id="9795405at2"/>
<dbReference type="InterPro" id="IPR003718">
    <property type="entry name" value="OsmC/Ohr_fam"/>
</dbReference>
<dbReference type="InterPro" id="IPR052707">
    <property type="entry name" value="OsmC_Ohr_Peroxiredoxin"/>
</dbReference>
<dbReference type="Gene3D" id="3.30.300.20">
    <property type="match status" value="1"/>
</dbReference>
<dbReference type="PANTHER" id="PTHR42830:SF2">
    <property type="entry name" value="OSMC_OHR FAMILY PROTEIN"/>
    <property type="match status" value="1"/>
</dbReference>
<dbReference type="SUPFAM" id="SSF82784">
    <property type="entry name" value="OsmC-like"/>
    <property type="match status" value="1"/>
</dbReference>
<evidence type="ECO:0000313" key="2">
    <source>
        <dbReference type="Proteomes" id="UP000286908"/>
    </source>
</evidence>
<dbReference type="EMBL" id="NRQY01000001">
    <property type="protein sequence ID" value="RUT66546.1"/>
    <property type="molecule type" value="Genomic_DNA"/>
</dbReference>
<proteinExistence type="predicted"/>
<dbReference type="InterPro" id="IPR015946">
    <property type="entry name" value="KH_dom-like_a/b"/>
</dbReference>
<dbReference type="PANTHER" id="PTHR42830">
    <property type="entry name" value="OSMOTICALLY INDUCIBLE FAMILY PROTEIN"/>
    <property type="match status" value="1"/>
</dbReference>
<gene>
    <name evidence="1" type="ORF">CKG00_09220</name>
</gene>
<name>A0A433ZWR3_MORMO</name>
<comment type="caution">
    <text evidence="1">The sequence shown here is derived from an EMBL/GenBank/DDBJ whole genome shotgun (WGS) entry which is preliminary data.</text>
</comment>
<sequence length="157" mass="17173">MSKHLHHYQVELVWTGNRGAGTSGYNAYGREYDIKGSEGKLLKGSADPQFLGDPGCWNPEEMLLASLSACHQLWYLHLCADAGVRVLTYADTPRGIMDGLSGKFIEVTLVPNVVISAESDVDLAVELHHLAHEKCYIANSMNFPVLLTLSNSVVKAD</sequence>
<dbReference type="Proteomes" id="UP000286908">
    <property type="component" value="Unassembled WGS sequence"/>
</dbReference>
<evidence type="ECO:0000313" key="1">
    <source>
        <dbReference type="EMBL" id="RUT66546.1"/>
    </source>
</evidence>
<accession>A0A433ZWR3</accession>
<dbReference type="InterPro" id="IPR036102">
    <property type="entry name" value="OsmC/Ohrsf"/>
</dbReference>
<organism evidence="1 2">
    <name type="scientific">Morganella morganii</name>
    <name type="common">Proteus morganii</name>
    <dbReference type="NCBI Taxonomy" id="582"/>
    <lineage>
        <taxon>Bacteria</taxon>
        <taxon>Pseudomonadati</taxon>
        <taxon>Pseudomonadota</taxon>
        <taxon>Gammaproteobacteria</taxon>
        <taxon>Enterobacterales</taxon>
        <taxon>Morganellaceae</taxon>
        <taxon>Morganella</taxon>
    </lineage>
</organism>
<dbReference type="AlphaFoldDB" id="A0A433ZWR3"/>